<reference evidence="4" key="1">
    <citation type="journal article" date="2014" name="Nat. Genet.">
        <title>A reference genome for common bean and genome-wide analysis of dual domestications.</title>
        <authorList>
            <person name="Schmutz J."/>
            <person name="McClean P.E."/>
            <person name="Mamidi S."/>
            <person name="Wu G.A."/>
            <person name="Cannon S.B."/>
            <person name="Grimwood J."/>
            <person name="Jenkins J."/>
            <person name="Shu S."/>
            <person name="Song Q."/>
            <person name="Chavarro C."/>
            <person name="Torres-Torres M."/>
            <person name="Geffroy V."/>
            <person name="Moghaddam S.M."/>
            <person name="Gao D."/>
            <person name="Abernathy B."/>
            <person name="Barry K."/>
            <person name="Blair M."/>
            <person name="Brick M.A."/>
            <person name="Chovatia M."/>
            <person name="Gepts P."/>
            <person name="Goodstein D.M."/>
            <person name="Gonzales M."/>
            <person name="Hellsten U."/>
            <person name="Hyten D.L."/>
            <person name="Jia G."/>
            <person name="Kelly J.D."/>
            <person name="Kudrna D."/>
            <person name="Lee R."/>
            <person name="Richard M.M."/>
            <person name="Miklas P.N."/>
            <person name="Osorno J.M."/>
            <person name="Rodrigues J."/>
            <person name="Thareau V."/>
            <person name="Urrea C.A."/>
            <person name="Wang M."/>
            <person name="Yu Y."/>
            <person name="Zhang M."/>
            <person name="Wing R.A."/>
            <person name="Cregan P.B."/>
            <person name="Rokhsar D.S."/>
            <person name="Jackson S.A."/>
        </authorList>
    </citation>
    <scope>NUCLEOTIDE SEQUENCE [LARGE SCALE GENOMIC DNA]</scope>
    <source>
        <strain evidence="4">cv. G19833</strain>
    </source>
</reference>
<dbReference type="PANTHER" id="PTHR34427">
    <property type="entry name" value="DUF4283 DOMAIN PROTEIN"/>
    <property type="match status" value="1"/>
</dbReference>
<dbReference type="OrthoDB" id="1418158at2759"/>
<dbReference type="OMA" id="MSEAHIC"/>
<name>V7B5F6_PHAVU</name>
<protein>
    <recommendedName>
        <fullName evidence="2">RRM domain-containing protein</fullName>
    </recommendedName>
</protein>
<evidence type="ECO:0000313" key="4">
    <source>
        <dbReference type="Proteomes" id="UP000000226"/>
    </source>
</evidence>
<sequence>MDHGRGTSFFFSNFPPDFMEADMWKVFQRWGRVSDIFISRRLNIKRQRFRFVRFMGVQNVRELEKSLSSVWIETRKVIVNRPKYNKTVETSKEWNVKQKAKAKVEEKQTPKEWLKQCYIGRVSDLRKVGDLNESFILGGYNFIKIKYLDGFHVLLLGEYELKVKEVVEEKKEWFDDLFDTIVPWEDQFVVVDKLVWVRCRGLPLILWNVDCFGKNAALLGNLVEVDKATQELEELEYVRFMIRVHVGCEVKLSSYFKINRILYQVSLVEECTVSKHHLYQGHWDGKSVEQFSYIESQASFVSGECGIDDGEYVYSCGREELGVQIAKIG</sequence>
<keyword evidence="1" id="KW-0694">RNA-binding</keyword>
<dbReference type="eggNOG" id="ENOG502RRJS">
    <property type="taxonomic scope" value="Eukaryota"/>
</dbReference>
<dbReference type="EMBL" id="CM002295">
    <property type="protein sequence ID" value="ESW13059.1"/>
    <property type="molecule type" value="Genomic_DNA"/>
</dbReference>
<keyword evidence="4" id="KW-1185">Reference proteome</keyword>
<evidence type="ECO:0000259" key="2">
    <source>
        <dbReference type="PROSITE" id="PS50102"/>
    </source>
</evidence>
<dbReference type="GO" id="GO:0003723">
    <property type="term" value="F:RNA binding"/>
    <property type="evidence" value="ECO:0007669"/>
    <property type="project" value="UniProtKB-UniRule"/>
</dbReference>
<feature type="domain" description="RRM" evidence="2">
    <location>
        <begin position="7"/>
        <end position="84"/>
    </location>
</feature>
<dbReference type="AlphaFoldDB" id="V7B5F6"/>
<dbReference type="SUPFAM" id="SSF54928">
    <property type="entry name" value="RNA-binding domain, RBD"/>
    <property type="match status" value="1"/>
</dbReference>
<proteinExistence type="predicted"/>
<accession>V7B5F6</accession>
<dbReference type="Gramene" id="ESW13059">
    <property type="protein sequence ID" value="ESW13059"/>
    <property type="gene ID" value="PHAVU_008G164400g"/>
</dbReference>
<dbReference type="InterPro" id="IPR012677">
    <property type="entry name" value="Nucleotide-bd_a/b_plait_sf"/>
</dbReference>
<dbReference type="PANTHER" id="PTHR34427:SF5">
    <property type="entry name" value="DUF4283 DOMAIN-CONTAINING PROTEIN"/>
    <property type="match status" value="1"/>
</dbReference>
<dbReference type="Gene3D" id="3.30.70.330">
    <property type="match status" value="1"/>
</dbReference>
<gene>
    <name evidence="3" type="ORF">PHAVU_008G164400g</name>
</gene>
<evidence type="ECO:0000313" key="3">
    <source>
        <dbReference type="EMBL" id="ESW13059.1"/>
    </source>
</evidence>
<dbReference type="InterPro" id="IPR000504">
    <property type="entry name" value="RRM_dom"/>
</dbReference>
<organism evidence="3 4">
    <name type="scientific">Phaseolus vulgaris</name>
    <name type="common">Kidney bean</name>
    <name type="synonym">French bean</name>
    <dbReference type="NCBI Taxonomy" id="3885"/>
    <lineage>
        <taxon>Eukaryota</taxon>
        <taxon>Viridiplantae</taxon>
        <taxon>Streptophyta</taxon>
        <taxon>Embryophyta</taxon>
        <taxon>Tracheophyta</taxon>
        <taxon>Spermatophyta</taxon>
        <taxon>Magnoliopsida</taxon>
        <taxon>eudicotyledons</taxon>
        <taxon>Gunneridae</taxon>
        <taxon>Pentapetalae</taxon>
        <taxon>rosids</taxon>
        <taxon>fabids</taxon>
        <taxon>Fabales</taxon>
        <taxon>Fabaceae</taxon>
        <taxon>Papilionoideae</taxon>
        <taxon>50 kb inversion clade</taxon>
        <taxon>NPAAA clade</taxon>
        <taxon>indigoferoid/millettioid clade</taxon>
        <taxon>Phaseoleae</taxon>
        <taxon>Phaseolus</taxon>
    </lineage>
</organism>
<dbReference type="CDD" id="cd00590">
    <property type="entry name" value="RRM_SF"/>
    <property type="match status" value="1"/>
</dbReference>
<dbReference type="Proteomes" id="UP000000226">
    <property type="component" value="Chromosome 8"/>
</dbReference>
<dbReference type="InterPro" id="IPR035979">
    <property type="entry name" value="RBD_domain_sf"/>
</dbReference>
<dbReference type="PROSITE" id="PS50102">
    <property type="entry name" value="RRM"/>
    <property type="match status" value="1"/>
</dbReference>
<evidence type="ECO:0000256" key="1">
    <source>
        <dbReference type="PROSITE-ProRule" id="PRU00176"/>
    </source>
</evidence>